<evidence type="ECO:0000313" key="7">
    <source>
        <dbReference type="Proteomes" id="UP000027195"/>
    </source>
</evidence>
<dbReference type="GO" id="GO:0033615">
    <property type="term" value="P:mitochondrial proton-transporting ATP synthase complex assembly"/>
    <property type="evidence" value="ECO:0007669"/>
    <property type="project" value="TreeGrafter"/>
</dbReference>
<dbReference type="SUPFAM" id="SSF160909">
    <property type="entry name" value="ATP12-like"/>
    <property type="match status" value="1"/>
</dbReference>
<dbReference type="AlphaFoldDB" id="A0A067M9D8"/>
<evidence type="ECO:0000256" key="3">
    <source>
        <dbReference type="ARBA" id="ARBA00022946"/>
    </source>
</evidence>
<dbReference type="Gene3D" id="1.10.3580.10">
    <property type="entry name" value="ATP12 ATPase"/>
    <property type="match status" value="1"/>
</dbReference>
<dbReference type="Pfam" id="PF07542">
    <property type="entry name" value="ATP12"/>
    <property type="match status" value="1"/>
</dbReference>
<keyword evidence="4" id="KW-0496">Mitochondrion</keyword>
<keyword evidence="5" id="KW-0143">Chaperone</keyword>
<evidence type="ECO:0000256" key="1">
    <source>
        <dbReference type="ARBA" id="ARBA00004173"/>
    </source>
</evidence>
<comment type="subcellular location">
    <subcellularLocation>
        <location evidence="1">Mitochondrion</location>
    </subcellularLocation>
</comment>
<evidence type="ECO:0000256" key="4">
    <source>
        <dbReference type="ARBA" id="ARBA00023128"/>
    </source>
</evidence>
<evidence type="ECO:0008006" key="8">
    <source>
        <dbReference type="Google" id="ProtNLM"/>
    </source>
</evidence>
<dbReference type="OrthoDB" id="5673at2759"/>
<name>A0A067M9D8_BOTB1</name>
<dbReference type="STRING" id="930990.A0A067M9D8"/>
<dbReference type="InParanoid" id="A0A067M9D8"/>
<dbReference type="PANTHER" id="PTHR21013">
    <property type="entry name" value="ATP SYNTHASE MITOCHONDRIAL F1 COMPLEX ASSEMBLY FACTOR 2/ATP12 PROTEIN, MITOCHONDRIAL PRECURSOR"/>
    <property type="match status" value="1"/>
</dbReference>
<evidence type="ECO:0000256" key="2">
    <source>
        <dbReference type="ARBA" id="ARBA00008231"/>
    </source>
</evidence>
<dbReference type="FunCoup" id="A0A067M9D8">
    <property type="interactions" value="348"/>
</dbReference>
<dbReference type="PANTHER" id="PTHR21013:SF10">
    <property type="entry name" value="ATP SYNTHASE MITOCHONDRIAL F1 COMPLEX ASSEMBLY FACTOR 2"/>
    <property type="match status" value="1"/>
</dbReference>
<gene>
    <name evidence="6" type="ORF">BOTBODRAFT_81258</name>
</gene>
<dbReference type="GO" id="GO:0005739">
    <property type="term" value="C:mitochondrion"/>
    <property type="evidence" value="ECO:0007669"/>
    <property type="project" value="UniProtKB-SubCell"/>
</dbReference>
<sequence length="251" mass="28121">ETVDGPALTGTNRAQATSKRFWKTVGIETHTDHFRVTLDNRGLKTPDGNPLAIPRSKRLLATLIADEWENQEKLIKPHALPLTSLASRVIDGMNNAETRAGVEAALLKYLDTDTVCFHETAPLALVELQHKHWDPLLEWARAEYKAEIRVFDSLLINTQPKATRDVFARALKGLDNWQLAAMERAVYTTKSFIIALALIQGRISVEEASEASHVEVNSQIRKWGEVEDSHDVDHRDVRRLLGSVACVLSNM</sequence>
<evidence type="ECO:0000313" key="6">
    <source>
        <dbReference type="EMBL" id="KDQ12353.1"/>
    </source>
</evidence>
<reference evidence="7" key="1">
    <citation type="journal article" date="2014" name="Proc. Natl. Acad. Sci. U.S.A.">
        <title>Extensive sampling of basidiomycete genomes demonstrates inadequacy of the white-rot/brown-rot paradigm for wood decay fungi.</title>
        <authorList>
            <person name="Riley R."/>
            <person name="Salamov A.A."/>
            <person name="Brown D.W."/>
            <person name="Nagy L.G."/>
            <person name="Floudas D."/>
            <person name="Held B.W."/>
            <person name="Levasseur A."/>
            <person name="Lombard V."/>
            <person name="Morin E."/>
            <person name="Otillar R."/>
            <person name="Lindquist E.A."/>
            <person name="Sun H."/>
            <person name="LaButti K.M."/>
            <person name="Schmutz J."/>
            <person name="Jabbour D."/>
            <person name="Luo H."/>
            <person name="Baker S.E."/>
            <person name="Pisabarro A.G."/>
            <person name="Walton J.D."/>
            <person name="Blanchette R.A."/>
            <person name="Henrissat B."/>
            <person name="Martin F."/>
            <person name="Cullen D."/>
            <person name="Hibbett D.S."/>
            <person name="Grigoriev I.V."/>
        </authorList>
    </citation>
    <scope>NUCLEOTIDE SEQUENCE [LARGE SCALE GENOMIC DNA]</scope>
    <source>
        <strain evidence="7">FD-172 SS1</strain>
    </source>
</reference>
<dbReference type="HOGENOM" id="CLU_047893_1_0_1"/>
<dbReference type="EMBL" id="KL198051">
    <property type="protein sequence ID" value="KDQ12353.1"/>
    <property type="molecule type" value="Genomic_DNA"/>
</dbReference>
<feature type="non-terminal residue" evidence="6">
    <location>
        <position position="251"/>
    </location>
</feature>
<keyword evidence="3" id="KW-0809">Transit peptide</keyword>
<dbReference type="InterPro" id="IPR042272">
    <property type="entry name" value="ATP12_ATP_synth-F1-assembly_N"/>
</dbReference>
<keyword evidence="7" id="KW-1185">Reference proteome</keyword>
<evidence type="ECO:0000256" key="5">
    <source>
        <dbReference type="ARBA" id="ARBA00023186"/>
    </source>
</evidence>
<dbReference type="InterPro" id="IPR023335">
    <property type="entry name" value="ATP12_ortho_dom_sf"/>
</dbReference>
<dbReference type="InterPro" id="IPR011419">
    <property type="entry name" value="ATP12_ATP_synth-F1-assembly"/>
</dbReference>
<accession>A0A067M9D8</accession>
<comment type="similarity">
    <text evidence="2">Belongs to the ATP12 family.</text>
</comment>
<dbReference type="Proteomes" id="UP000027195">
    <property type="component" value="Unassembled WGS sequence"/>
</dbReference>
<feature type="non-terminal residue" evidence="6">
    <location>
        <position position="1"/>
    </location>
</feature>
<protein>
    <recommendedName>
        <fullName evidence="8">ATP12-domain-containing protein</fullName>
    </recommendedName>
</protein>
<organism evidence="6 7">
    <name type="scientific">Botryobasidium botryosum (strain FD-172 SS1)</name>
    <dbReference type="NCBI Taxonomy" id="930990"/>
    <lineage>
        <taxon>Eukaryota</taxon>
        <taxon>Fungi</taxon>
        <taxon>Dikarya</taxon>
        <taxon>Basidiomycota</taxon>
        <taxon>Agaricomycotina</taxon>
        <taxon>Agaricomycetes</taxon>
        <taxon>Cantharellales</taxon>
        <taxon>Botryobasidiaceae</taxon>
        <taxon>Botryobasidium</taxon>
    </lineage>
</organism>
<dbReference type="Gene3D" id="3.30.2180.10">
    <property type="entry name" value="ATP12-like"/>
    <property type="match status" value="1"/>
</dbReference>
<proteinExistence type="inferred from homology"/>